<dbReference type="InterPro" id="IPR002145">
    <property type="entry name" value="CopG"/>
</dbReference>
<evidence type="ECO:0000259" key="1">
    <source>
        <dbReference type="Pfam" id="PF01402"/>
    </source>
</evidence>
<sequence>MSSLVDVPPEELYKNGMAFTLTLKPEVEQRLRELAEAEHRSMHKTVEVAIQEYLERQERNEWTRQAARRVLEEDAEFFEMLGDR</sequence>
<proteinExistence type="predicted"/>
<gene>
    <name evidence="2" type="ORF">GA0070612_1259</name>
</gene>
<feature type="domain" description="Ribbon-helix-helix protein CopG" evidence="1">
    <location>
        <begin position="19"/>
        <end position="57"/>
    </location>
</feature>
<dbReference type="InterPro" id="IPR013321">
    <property type="entry name" value="Arc_rbn_hlx_hlx"/>
</dbReference>
<dbReference type="Gene3D" id="1.10.1220.10">
    <property type="entry name" value="Met repressor-like"/>
    <property type="match status" value="1"/>
</dbReference>
<dbReference type="AlphaFoldDB" id="A0A1C4VBP5"/>
<keyword evidence="3" id="KW-1185">Reference proteome</keyword>
<evidence type="ECO:0000313" key="2">
    <source>
        <dbReference type="EMBL" id="SCE81189.1"/>
    </source>
</evidence>
<dbReference type="InterPro" id="IPR010985">
    <property type="entry name" value="Ribbon_hlx_hlx"/>
</dbReference>
<name>A0A1C4VBP5_9ACTN</name>
<accession>A0A1C4VBP5</accession>
<protein>
    <submittedName>
        <fullName evidence="2">Ribbon-helix-helix protein, copG family</fullName>
    </submittedName>
</protein>
<dbReference type="Pfam" id="PF01402">
    <property type="entry name" value="RHH_1"/>
    <property type="match status" value="1"/>
</dbReference>
<reference evidence="3" key="1">
    <citation type="submission" date="2016-06" db="EMBL/GenBank/DDBJ databases">
        <authorList>
            <person name="Varghese N."/>
            <person name="Submissions Spin"/>
        </authorList>
    </citation>
    <scope>NUCLEOTIDE SEQUENCE [LARGE SCALE GENOMIC DNA]</scope>
    <source>
        <strain evidence="3">DSM 45160</strain>
    </source>
</reference>
<dbReference type="GO" id="GO:0006355">
    <property type="term" value="P:regulation of DNA-templated transcription"/>
    <property type="evidence" value="ECO:0007669"/>
    <property type="project" value="InterPro"/>
</dbReference>
<evidence type="ECO:0000313" key="3">
    <source>
        <dbReference type="Proteomes" id="UP000198224"/>
    </source>
</evidence>
<dbReference type="Proteomes" id="UP000198224">
    <property type="component" value="Chromosome I"/>
</dbReference>
<organism evidence="2 3">
    <name type="scientific">Micromonospora chokoriensis</name>
    <dbReference type="NCBI Taxonomy" id="356851"/>
    <lineage>
        <taxon>Bacteria</taxon>
        <taxon>Bacillati</taxon>
        <taxon>Actinomycetota</taxon>
        <taxon>Actinomycetes</taxon>
        <taxon>Micromonosporales</taxon>
        <taxon>Micromonosporaceae</taxon>
        <taxon>Micromonospora</taxon>
    </lineage>
</organism>
<dbReference type="EMBL" id="LT607409">
    <property type="protein sequence ID" value="SCE81189.1"/>
    <property type="molecule type" value="Genomic_DNA"/>
</dbReference>
<dbReference type="SUPFAM" id="SSF47598">
    <property type="entry name" value="Ribbon-helix-helix"/>
    <property type="match status" value="1"/>
</dbReference>